<dbReference type="SMART" id="SM00448">
    <property type="entry name" value="REC"/>
    <property type="match status" value="1"/>
</dbReference>
<evidence type="ECO:0000313" key="4">
    <source>
        <dbReference type="EMBL" id="NNU34757.1"/>
    </source>
</evidence>
<dbReference type="InterPro" id="IPR001789">
    <property type="entry name" value="Sig_transdc_resp-reg_receiver"/>
</dbReference>
<accession>A0ABX1W3H2</accession>
<reference evidence="4 5" key="1">
    <citation type="submission" date="2020-05" db="EMBL/GenBank/DDBJ databases">
        <authorList>
            <person name="Khan S.A."/>
            <person name="Jeon C.O."/>
            <person name="Chun B.H."/>
        </authorList>
    </citation>
    <scope>NUCLEOTIDE SEQUENCE [LARGE SCALE GENOMIC DNA]</scope>
    <source>
        <strain evidence="4 5">S1162</strain>
    </source>
</reference>
<evidence type="ECO:0000256" key="1">
    <source>
        <dbReference type="ARBA" id="ARBA00022553"/>
    </source>
</evidence>
<dbReference type="InterPro" id="IPR011006">
    <property type="entry name" value="CheY-like_superfamily"/>
</dbReference>
<dbReference type="SUPFAM" id="SSF52172">
    <property type="entry name" value="CheY-like"/>
    <property type="match status" value="1"/>
</dbReference>
<dbReference type="RefSeq" id="WP_217452307.1">
    <property type="nucleotide sequence ID" value="NZ_JABFCR010000067.1"/>
</dbReference>
<comment type="caution">
    <text evidence="4">The sequence shown here is derived from an EMBL/GenBank/DDBJ whole genome shotgun (WGS) entry which is preliminary data.</text>
</comment>
<dbReference type="Pfam" id="PF00072">
    <property type="entry name" value="Response_reg"/>
    <property type="match status" value="1"/>
</dbReference>
<name>A0ABX1W3H2_9SPHI</name>
<evidence type="ECO:0000256" key="2">
    <source>
        <dbReference type="PROSITE-ProRule" id="PRU00169"/>
    </source>
</evidence>
<organism evidence="4 5">
    <name type="scientific">Mucilaginibacter humi</name>
    <dbReference type="NCBI Taxonomy" id="2732510"/>
    <lineage>
        <taxon>Bacteria</taxon>
        <taxon>Pseudomonadati</taxon>
        <taxon>Bacteroidota</taxon>
        <taxon>Sphingobacteriia</taxon>
        <taxon>Sphingobacteriales</taxon>
        <taxon>Sphingobacteriaceae</taxon>
        <taxon>Mucilaginibacter</taxon>
    </lineage>
</organism>
<keyword evidence="5" id="KW-1185">Reference proteome</keyword>
<dbReference type="InterPro" id="IPR050595">
    <property type="entry name" value="Bact_response_regulator"/>
</dbReference>
<keyword evidence="1 2" id="KW-0597">Phosphoprotein</keyword>
<evidence type="ECO:0000313" key="5">
    <source>
        <dbReference type="Proteomes" id="UP000566071"/>
    </source>
</evidence>
<dbReference type="Gene3D" id="3.40.50.2300">
    <property type="match status" value="1"/>
</dbReference>
<sequence length="133" mass="14982">MVVIGVITYTEMAKKILVIEDDKDIRESIVYVLEEENYEVISSENSKILKSVTEIAPDMILLDNWLTEWKSDANGEQLSRELKSNPATSHIPVIIISAVSNIKEIAKNGLADAFLRKPFDLTELTAIVKKHIK</sequence>
<proteinExistence type="predicted"/>
<dbReference type="Proteomes" id="UP000566071">
    <property type="component" value="Unassembled WGS sequence"/>
</dbReference>
<gene>
    <name evidence="4" type="ORF">HK413_13105</name>
</gene>
<protein>
    <submittedName>
        <fullName evidence="4">Response regulator</fullName>
    </submittedName>
</protein>
<feature type="domain" description="Response regulatory" evidence="3">
    <location>
        <begin position="15"/>
        <end position="132"/>
    </location>
</feature>
<dbReference type="EMBL" id="JABFCR010000067">
    <property type="protein sequence ID" value="NNU34757.1"/>
    <property type="molecule type" value="Genomic_DNA"/>
</dbReference>
<dbReference type="PANTHER" id="PTHR44591">
    <property type="entry name" value="STRESS RESPONSE REGULATOR PROTEIN 1"/>
    <property type="match status" value="1"/>
</dbReference>
<dbReference type="PROSITE" id="PS50110">
    <property type="entry name" value="RESPONSE_REGULATORY"/>
    <property type="match status" value="1"/>
</dbReference>
<dbReference type="PANTHER" id="PTHR44591:SF3">
    <property type="entry name" value="RESPONSE REGULATORY DOMAIN-CONTAINING PROTEIN"/>
    <property type="match status" value="1"/>
</dbReference>
<evidence type="ECO:0000259" key="3">
    <source>
        <dbReference type="PROSITE" id="PS50110"/>
    </source>
</evidence>
<feature type="modified residue" description="4-aspartylphosphate" evidence="2">
    <location>
        <position position="63"/>
    </location>
</feature>